<dbReference type="EMBL" id="LK932525">
    <property type="protein sequence ID" value="CDS88911.1"/>
    <property type="molecule type" value="Genomic_DNA"/>
</dbReference>
<evidence type="ECO:0000313" key="5">
    <source>
        <dbReference type="EMBL" id="SJS19586.1"/>
    </source>
</evidence>
<dbReference type="Proteomes" id="UP000878956">
    <property type="component" value="Unassembled WGS sequence"/>
</dbReference>
<dbReference type="EMBL" id="LK933349">
    <property type="protein sequence ID" value="CDT70903.1"/>
    <property type="molecule type" value="Genomic_DNA"/>
</dbReference>
<reference evidence="1" key="1">
    <citation type="submission" date="2014-07" db="EMBL/GenBank/DDBJ databases">
        <authorList>
            <person name="Monot Marc"/>
        </authorList>
    </citation>
    <scope>NUCLEOTIDE SEQUENCE</scope>
    <source>
        <strain evidence="3">7032989</strain>
        <strain evidence="2">7032994</strain>
    </source>
</reference>
<dbReference type="EMBL" id="CAADAN010000002">
    <property type="protein sequence ID" value="VFD30140.1"/>
    <property type="molecule type" value="Genomic_DNA"/>
</dbReference>
<dbReference type="EMBL" id="CAAJVP010000010">
    <property type="protein sequence ID" value="VHY10362.1"/>
    <property type="molecule type" value="Genomic_DNA"/>
</dbReference>
<evidence type="ECO:0000313" key="6">
    <source>
        <dbReference type="EMBL" id="VFD30140.1"/>
    </source>
</evidence>
<evidence type="ECO:0000313" key="7">
    <source>
        <dbReference type="EMBL" id="VHY10362.1"/>
    </source>
</evidence>
<dbReference type="Proteomes" id="UP000411588">
    <property type="component" value="Unassembled WGS sequence"/>
</dbReference>
<accession>A0A069AK87</accession>
<reference evidence="4" key="4">
    <citation type="submission" date="2021-06" db="EMBL/GenBank/DDBJ databases">
        <authorList>
            <consortium name="NCBI Pathogen Detection Project"/>
        </authorList>
    </citation>
    <scope>NUCLEOTIDE SEQUENCE</scope>
    <source>
        <strain evidence="4">HN1000</strain>
    </source>
</reference>
<dbReference type="PATRIC" id="fig|1496.1371.peg.2451"/>
<name>A0A069AK87_CLODI</name>
<dbReference type="Proteomes" id="UP000372533">
    <property type="component" value="Unassembled WGS sequence"/>
</dbReference>
<dbReference type="RefSeq" id="WP_003439943.1">
    <property type="nucleotide sequence ID" value="NZ_AP031492.1"/>
</dbReference>
<evidence type="ECO:0000313" key="1">
    <source>
        <dbReference type="EMBL" id="CDS88911.1"/>
    </source>
</evidence>
<gene>
    <name evidence="3" type="ORF">BN1095_650022</name>
    <name evidence="1" type="ORF">BN1096_700238</name>
    <name evidence="2" type="ORF">BN1097_710237</name>
    <name evidence="4" type="ORF">KRM00_000044</name>
    <name evidence="7" type="ORF">SAMEA1402366_02276</name>
    <name evidence="6" type="ORF">SAMEA1402399_00974</name>
    <name evidence="5" type="ORF">SAMEA3375112_01512</name>
</gene>
<dbReference type="Proteomes" id="UP000189137">
    <property type="component" value="Unassembled WGS sequence"/>
</dbReference>
<reference evidence="5 8" key="2">
    <citation type="submission" date="2017-02" db="EMBL/GenBank/DDBJ databases">
        <authorList>
            <consortium name="Pathogen Informatics"/>
        </authorList>
    </citation>
    <scope>NUCLEOTIDE SEQUENCE [LARGE SCALE GENOMIC DNA]</scope>
    <source>
        <strain evidence="10">clo34</strain>
        <strain evidence="6">Clo34</strain>
        <strain evidence="9">tl291</strain>
        <strain evidence="7">Tl291</strain>
        <strain evidence="5 8">VRECD0157</strain>
    </source>
</reference>
<reference evidence="4" key="3">
    <citation type="journal article" date="2018" name="Genome Biol.">
        <title>SKESA: strategic k-mer extension for scrupulous assemblies.</title>
        <authorList>
            <person name="Souvorov A."/>
            <person name="Agarwala R."/>
            <person name="Lipman D.J."/>
        </authorList>
    </citation>
    <scope>NUCLEOTIDE SEQUENCE</scope>
    <source>
        <strain evidence="4">HN1000</strain>
    </source>
</reference>
<evidence type="ECO:0000313" key="10">
    <source>
        <dbReference type="Proteomes" id="UP000411588"/>
    </source>
</evidence>
<dbReference type="GeneID" id="66355473"/>
<evidence type="ECO:0000313" key="8">
    <source>
        <dbReference type="Proteomes" id="UP000189137"/>
    </source>
</evidence>
<dbReference type="EMBL" id="DAEPXK010000001">
    <property type="protein sequence ID" value="HBH1540596.1"/>
    <property type="molecule type" value="Genomic_DNA"/>
</dbReference>
<evidence type="ECO:0000313" key="9">
    <source>
        <dbReference type="Proteomes" id="UP000372533"/>
    </source>
</evidence>
<evidence type="ECO:0000313" key="4">
    <source>
        <dbReference type="EMBL" id="HBH1540596.1"/>
    </source>
</evidence>
<organism evidence="1">
    <name type="scientific">Clostridioides difficile</name>
    <name type="common">Peptoclostridium difficile</name>
    <dbReference type="NCBI Taxonomy" id="1496"/>
    <lineage>
        <taxon>Bacteria</taxon>
        <taxon>Bacillati</taxon>
        <taxon>Bacillota</taxon>
        <taxon>Clostridia</taxon>
        <taxon>Peptostreptococcales</taxon>
        <taxon>Peptostreptococcaceae</taxon>
        <taxon>Clostridioides</taxon>
    </lineage>
</organism>
<evidence type="ECO:0000313" key="2">
    <source>
        <dbReference type="EMBL" id="CDS89544.1"/>
    </source>
</evidence>
<protein>
    <submittedName>
        <fullName evidence="1">Uncharacterized protein</fullName>
    </submittedName>
</protein>
<sequence>MVIRNKLSWNSIEEVNRDFGSCLYDLQNFKILYDKEEMPELWARYIKEGFKSYMVSFLELTKAMLYYKSIDLNIKSKNFYDYLLACEYHNLLPKNSSIVIETLRKLRNDDSHGYDIPQFEDMYELFTENEEVFVSIRNSCKK</sequence>
<evidence type="ECO:0000313" key="3">
    <source>
        <dbReference type="EMBL" id="CDT70903.1"/>
    </source>
</evidence>
<proteinExistence type="predicted"/>
<dbReference type="EMBL" id="FUPS01000004">
    <property type="protein sequence ID" value="SJS19586.1"/>
    <property type="molecule type" value="Genomic_DNA"/>
</dbReference>
<dbReference type="EMBL" id="LK932411">
    <property type="protein sequence ID" value="CDS89544.1"/>
    <property type="molecule type" value="Genomic_DNA"/>
</dbReference>
<dbReference type="AlphaFoldDB" id="A0A069AK87"/>